<dbReference type="Proteomes" id="UP000297245">
    <property type="component" value="Unassembled WGS sequence"/>
</dbReference>
<dbReference type="AlphaFoldDB" id="A0A4S8LPY1"/>
<reference evidence="1 2" key="1">
    <citation type="journal article" date="2019" name="Nat. Ecol. Evol.">
        <title>Megaphylogeny resolves global patterns of mushroom evolution.</title>
        <authorList>
            <person name="Varga T."/>
            <person name="Krizsan K."/>
            <person name="Foldi C."/>
            <person name="Dima B."/>
            <person name="Sanchez-Garcia M."/>
            <person name="Sanchez-Ramirez S."/>
            <person name="Szollosi G.J."/>
            <person name="Szarkandi J.G."/>
            <person name="Papp V."/>
            <person name="Albert L."/>
            <person name="Andreopoulos W."/>
            <person name="Angelini C."/>
            <person name="Antonin V."/>
            <person name="Barry K.W."/>
            <person name="Bougher N.L."/>
            <person name="Buchanan P."/>
            <person name="Buyck B."/>
            <person name="Bense V."/>
            <person name="Catcheside P."/>
            <person name="Chovatia M."/>
            <person name="Cooper J."/>
            <person name="Damon W."/>
            <person name="Desjardin D."/>
            <person name="Finy P."/>
            <person name="Geml J."/>
            <person name="Haridas S."/>
            <person name="Hughes K."/>
            <person name="Justo A."/>
            <person name="Karasinski D."/>
            <person name="Kautmanova I."/>
            <person name="Kiss B."/>
            <person name="Kocsube S."/>
            <person name="Kotiranta H."/>
            <person name="LaButti K.M."/>
            <person name="Lechner B.E."/>
            <person name="Liimatainen K."/>
            <person name="Lipzen A."/>
            <person name="Lukacs Z."/>
            <person name="Mihaltcheva S."/>
            <person name="Morgado L.N."/>
            <person name="Niskanen T."/>
            <person name="Noordeloos M.E."/>
            <person name="Ohm R.A."/>
            <person name="Ortiz-Santana B."/>
            <person name="Ovrebo C."/>
            <person name="Racz N."/>
            <person name="Riley R."/>
            <person name="Savchenko A."/>
            <person name="Shiryaev A."/>
            <person name="Soop K."/>
            <person name="Spirin V."/>
            <person name="Szebenyi C."/>
            <person name="Tomsovsky M."/>
            <person name="Tulloss R.E."/>
            <person name="Uehling J."/>
            <person name="Grigoriev I.V."/>
            <person name="Vagvolgyi C."/>
            <person name="Papp T."/>
            <person name="Martin F.M."/>
            <person name="Miettinen O."/>
            <person name="Hibbett D.S."/>
            <person name="Nagy L.G."/>
        </authorList>
    </citation>
    <scope>NUCLEOTIDE SEQUENCE [LARGE SCALE GENOMIC DNA]</scope>
    <source>
        <strain evidence="1 2">CBS 962.96</strain>
    </source>
</reference>
<proteinExistence type="predicted"/>
<dbReference type="EMBL" id="ML179305">
    <property type="protein sequence ID" value="THU91482.1"/>
    <property type="molecule type" value="Genomic_DNA"/>
</dbReference>
<organism evidence="1 2">
    <name type="scientific">Dendrothele bispora (strain CBS 962.96)</name>
    <dbReference type="NCBI Taxonomy" id="1314807"/>
    <lineage>
        <taxon>Eukaryota</taxon>
        <taxon>Fungi</taxon>
        <taxon>Dikarya</taxon>
        <taxon>Basidiomycota</taxon>
        <taxon>Agaricomycotina</taxon>
        <taxon>Agaricomycetes</taxon>
        <taxon>Agaricomycetidae</taxon>
        <taxon>Agaricales</taxon>
        <taxon>Agaricales incertae sedis</taxon>
        <taxon>Dendrothele</taxon>
    </lineage>
</organism>
<gene>
    <name evidence="1" type="ORF">K435DRAFT_780717</name>
</gene>
<accession>A0A4S8LPY1</accession>
<sequence>MHTCSIAQDLLYSLYSYCYQHRSCHPWIHSFYSLSSALHFIVVSIKIYPSGAPEPLYPHPRKPTPIIAFVASYEGLLHLLHREIAFIAPYRSGEIAFVAYYEIVYWAVQTELHRNIVYRGSAYGIAQDLLRESTLCYLDQEELRLSIWITGHHLFTAELDTPSLYRASSLSSSPFIC</sequence>
<keyword evidence="2" id="KW-1185">Reference proteome</keyword>
<protein>
    <submittedName>
        <fullName evidence="1">Uncharacterized protein</fullName>
    </submittedName>
</protein>
<evidence type="ECO:0000313" key="2">
    <source>
        <dbReference type="Proteomes" id="UP000297245"/>
    </source>
</evidence>
<name>A0A4S8LPY1_DENBC</name>
<evidence type="ECO:0000313" key="1">
    <source>
        <dbReference type="EMBL" id="THU91482.1"/>
    </source>
</evidence>